<evidence type="ECO:0000313" key="2">
    <source>
        <dbReference type="EMBL" id="KAF4632518.1"/>
    </source>
</evidence>
<feature type="region of interest" description="Disordered" evidence="1">
    <location>
        <begin position="1"/>
        <end position="21"/>
    </location>
</feature>
<proteinExistence type="predicted"/>
<dbReference type="EMBL" id="JAAMPI010000340">
    <property type="protein sequence ID" value="KAF4632518.1"/>
    <property type="molecule type" value="Genomic_DNA"/>
</dbReference>
<accession>A0A8H4W386</accession>
<organism evidence="2 3">
    <name type="scientific">Cudoniella acicularis</name>
    <dbReference type="NCBI Taxonomy" id="354080"/>
    <lineage>
        <taxon>Eukaryota</taxon>
        <taxon>Fungi</taxon>
        <taxon>Dikarya</taxon>
        <taxon>Ascomycota</taxon>
        <taxon>Pezizomycotina</taxon>
        <taxon>Leotiomycetes</taxon>
        <taxon>Helotiales</taxon>
        <taxon>Tricladiaceae</taxon>
        <taxon>Cudoniella</taxon>
    </lineage>
</organism>
<reference evidence="2 3" key="1">
    <citation type="submission" date="2020-03" db="EMBL/GenBank/DDBJ databases">
        <title>Draft Genome Sequence of Cudoniella acicularis.</title>
        <authorList>
            <person name="Buettner E."/>
            <person name="Kellner H."/>
        </authorList>
    </citation>
    <scope>NUCLEOTIDE SEQUENCE [LARGE SCALE GENOMIC DNA]</scope>
    <source>
        <strain evidence="2 3">DSM 108380</strain>
    </source>
</reference>
<comment type="caution">
    <text evidence="2">The sequence shown here is derived from an EMBL/GenBank/DDBJ whole genome shotgun (WGS) entry which is preliminary data.</text>
</comment>
<name>A0A8H4W386_9HELO</name>
<gene>
    <name evidence="2" type="ORF">G7Y89_g5601</name>
</gene>
<dbReference type="AlphaFoldDB" id="A0A8H4W386"/>
<evidence type="ECO:0000313" key="3">
    <source>
        <dbReference type="Proteomes" id="UP000566819"/>
    </source>
</evidence>
<feature type="compositionally biased region" description="Polar residues" evidence="1">
    <location>
        <begin position="1"/>
        <end position="11"/>
    </location>
</feature>
<keyword evidence="3" id="KW-1185">Reference proteome</keyword>
<protein>
    <submittedName>
        <fullName evidence="2">Uncharacterized protein</fullName>
    </submittedName>
</protein>
<dbReference type="Proteomes" id="UP000566819">
    <property type="component" value="Unassembled WGS sequence"/>
</dbReference>
<evidence type="ECO:0000256" key="1">
    <source>
        <dbReference type="SAM" id="MobiDB-lite"/>
    </source>
</evidence>
<dbReference type="OrthoDB" id="3551813at2759"/>
<sequence>MSISQQQQKVQTPAGGAKEISPVQIDELASAFQKHVMEDEMAATDTAPINPAELPSSPNVALANQIVYLTTKFKETKDASHLKEIMTILELIDSDLTHRPPPENPGLRLFAEAHSELSIEQARQVVVDVERVWPEVKDVTCDRIMLLKRGLLDDKLFLPYKKLRPFIAVGCRMLAAAETEGNSTTGIAAEDLETVAPANAIVEDMDADTGETLIVVMANRARGVDFMDRKII</sequence>